<name>A0ABY5NSI2_9FLAO</name>
<proteinExistence type="predicted"/>
<evidence type="ECO:0000313" key="2">
    <source>
        <dbReference type="EMBL" id="UUV21521.1"/>
    </source>
</evidence>
<dbReference type="RefSeq" id="WP_257499446.1">
    <property type="nucleotide sequence ID" value="NZ_CP102382.1"/>
</dbReference>
<accession>A0ABY5NSI2</accession>
<reference evidence="2 3" key="1">
    <citation type="submission" date="2022-08" db="EMBL/GenBank/DDBJ databases">
        <title>Myroides zhujiangensis sp. nov., a novel bacterium isolated from sediment in the Pearl River Estuary.</title>
        <authorList>
            <person name="Cui L."/>
        </authorList>
    </citation>
    <scope>NUCLEOTIDE SEQUENCE [LARGE SCALE GENOMIC DNA]</scope>
    <source>
        <strain evidence="2 3">SCSIO 72103</strain>
    </source>
</reference>
<dbReference type="Pfam" id="PF00271">
    <property type="entry name" value="Helicase_C"/>
    <property type="match status" value="1"/>
</dbReference>
<dbReference type="Proteomes" id="UP001317001">
    <property type="component" value="Chromosome"/>
</dbReference>
<dbReference type="InterPro" id="IPR027417">
    <property type="entry name" value="P-loop_NTPase"/>
</dbReference>
<dbReference type="EMBL" id="CP102382">
    <property type="protein sequence ID" value="UUV21521.1"/>
    <property type="molecule type" value="Genomic_DNA"/>
</dbReference>
<dbReference type="PROSITE" id="PS51194">
    <property type="entry name" value="HELICASE_CTER"/>
    <property type="match status" value="1"/>
</dbReference>
<dbReference type="SMART" id="SM00490">
    <property type="entry name" value="HELICc"/>
    <property type="match status" value="1"/>
</dbReference>
<keyword evidence="2" id="KW-0347">Helicase</keyword>
<dbReference type="GO" id="GO:0004386">
    <property type="term" value="F:helicase activity"/>
    <property type="evidence" value="ECO:0007669"/>
    <property type="project" value="UniProtKB-KW"/>
</dbReference>
<protein>
    <submittedName>
        <fullName evidence="2">Helicase-related protein</fullName>
    </submittedName>
</protein>
<sequence>MKDKYIEEPRLIFRDTIQKNLIGPGSDILISDADNEIISDYPLSRYFSGIVFPEKIVDPVQDSFGFENESNANAETIDNNDLITNGLVDNNDSILAEDDNTEKKAQINTDSEYSEANQYFPTNFGLTFCVPNEQKEITVEFIYAKYKQLKPLEGKVEISQEDFEKFYNHPFNPIKQHLIFENGFLMFNKETFGKSGLNVRNYKKTFQEQEQQRELIDSVGYKKVELLLGRLWKRFPCEQKIIKINLEDNYSNEATPIPLEIEEETKDTITCFFKKVLQTNHGKFIKILLANRLQHSKKKFSFSNERLNSKAMFQAQIKVNGTTFLPYKQFSENNPFDEELNTINFQYREEFSFAIGHGCAVKWNDDKQPTELNTTFLPEVDIKSYSNEFKEDFPEDLKSITELRKLSIWSDLNNDEIIDKLYLFVNEYQKWIDKQITIKTADSFQNIKSNIIGKQSETFKRLIKNIKFLKENEEAFKSFKLANTAMYIQMFVSNEKQFGKKNIELTEIDENINYNNLDYFRENSTFNPKYRPFQLAFFLLNLESLINPDSEDRNNIVDLLWFPTGGGKTEAYLALTAFTIISRRILNEDEADGVAVIMRYTLRLLTAQQFERATKLILSLDFLRKQYKYKDDYYFGDTPISIGMWVGASSTPNSFKDAKKIFDDISQNLVRANTSKNYDFQKANKFPIENCSWCGCKIISKNKFNFFEQGYHATTNSFKIKCINNTCTFSNELPIYFVDDKIYDTPPTLLFATVDKFAMISHREEAHKLFNSIDKDKLTPDLIIQDELHLLSGPLGSITGIYESIVELLSTKGNRKPKIIASTATTRNTAHQIEMLYGNRKLNIFPPMGLSYNDNFFSFVSNDSKRKHIGFMPTGKTGLNSQIQILGNLFIARIELFKYLIENENLSHEECINKMNYFWTIVSFYNSLRDVGKIYNKVPAEILSLIKLLHSRYNISRDKYAFNWIGLPSRTKELTSRIESNSIKKLLDELEQSFTLNRYEGRDYVQKTVDLVLASNMFSVGIDIKRLNVMLMNGQSKNVAEYIQASSRVGREDMGIVINLLDANRSRDKSYFENYVSFHNAYYKYVEPLSVTPFTEIAVDKVMASLLVAYVRHKKGLYKNNQANDFDGNIYELKTFLSERIKNIKQRDYAINKLDEYVKKWTTKEEGLTYKLLIQKIADLDEWSLMMSMREIDTNSIIKLAN</sequence>
<keyword evidence="2" id="KW-0067">ATP-binding</keyword>
<evidence type="ECO:0000313" key="3">
    <source>
        <dbReference type="Proteomes" id="UP001317001"/>
    </source>
</evidence>
<dbReference type="InterPro" id="IPR001650">
    <property type="entry name" value="Helicase_C-like"/>
</dbReference>
<dbReference type="Gene3D" id="3.40.50.300">
    <property type="entry name" value="P-loop containing nucleotide triphosphate hydrolases"/>
    <property type="match status" value="2"/>
</dbReference>
<gene>
    <name evidence="2" type="ORF">NPX36_00230</name>
</gene>
<organism evidence="2 3">
    <name type="scientific">Paenimyroides aestuarii</name>
    <dbReference type="NCBI Taxonomy" id="2968490"/>
    <lineage>
        <taxon>Bacteria</taxon>
        <taxon>Pseudomonadati</taxon>
        <taxon>Bacteroidota</taxon>
        <taxon>Flavobacteriia</taxon>
        <taxon>Flavobacteriales</taxon>
        <taxon>Flavobacteriaceae</taxon>
        <taxon>Paenimyroides</taxon>
    </lineage>
</organism>
<keyword evidence="2" id="KW-0547">Nucleotide-binding</keyword>
<evidence type="ECO:0000259" key="1">
    <source>
        <dbReference type="PROSITE" id="PS51194"/>
    </source>
</evidence>
<dbReference type="SUPFAM" id="SSF52540">
    <property type="entry name" value="P-loop containing nucleoside triphosphate hydrolases"/>
    <property type="match status" value="1"/>
</dbReference>
<feature type="domain" description="Helicase C-terminal" evidence="1">
    <location>
        <begin position="941"/>
        <end position="1097"/>
    </location>
</feature>
<keyword evidence="3" id="KW-1185">Reference proteome</keyword>
<keyword evidence="2" id="KW-0378">Hydrolase</keyword>
<dbReference type="CDD" id="cd18785">
    <property type="entry name" value="SF2_C"/>
    <property type="match status" value="1"/>
</dbReference>